<keyword evidence="2" id="KW-0808">Transferase</keyword>
<name>A0ABX8TDK1_9CAUL</name>
<keyword evidence="4" id="KW-1185">Reference proteome</keyword>
<dbReference type="CDD" id="cd02440">
    <property type="entry name" value="AdoMet_MTases"/>
    <property type="match status" value="1"/>
</dbReference>
<protein>
    <submittedName>
        <fullName evidence="3">Methyltransferase</fullName>
    </submittedName>
</protein>
<dbReference type="Pfam" id="PF06325">
    <property type="entry name" value="PrmA"/>
    <property type="match status" value="1"/>
</dbReference>
<gene>
    <name evidence="3" type="ORF">KWG56_11585</name>
</gene>
<organism evidence="3 4">
    <name type="scientific">Brevundimonas nasdae</name>
    <dbReference type="NCBI Taxonomy" id="172043"/>
    <lineage>
        <taxon>Bacteria</taxon>
        <taxon>Pseudomonadati</taxon>
        <taxon>Pseudomonadota</taxon>
        <taxon>Alphaproteobacteria</taxon>
        <taxon>Caulobacterales</taxon>
        <taxon>Caulobacteraceae</taxon>
        <taxon>Brevundimonas</taxon>
    </lineage>
</organism>
<dbReference type="Proteomes" id="UP000824334">
    <property type="component" value="Chromosome"/>
</dbReference>
<proteinExistence type="predicted"/>
<evidence type="ECO:0000256" key="2">
    <source>
        <dbReference type="ARBA" id="ARBA00022679"/>
    </source>
</evidence>
<evidence type="ECO:0000256" key="1">
    <source>
        <dbReference type="ARBA" id="ARBA00022603"/>
    </source>
</evidence>
<dbReference type="PANTHER" id="PTHR43648:SF1">
    <property type="entry name" value="ELECTRON TRANSFER FLAVOPROTEIN BETA SUBUNIT LYSINE METHYLTRANSFERASE"/>
    <property type="match status" value="1"/>
</dbReference>
<accession>A0ABX8TDK1</accession>
<keyword evidence="1 3" id="KW-0489">Methyltransferase</keyword>
<dbReference type="RefSeq" id="WP_219354871.1">
    <property type="nucleotide sequence ID" value="NZ_CP080034.1"/>
</dbReference>
<dbReference type="EMBL" id="CP080034">
    <property type="protein sequence ID" value="QYC09251.1"/>
    <property type="molecule type" value="Genomic_DNA"/>
</dbReference>
<evidence type="ECO:0000313" key="4">
    <source>
        <dbReference type="Proteomes" id="UP000824334"/>
    </source>
</evidence>
<reference evidence="3 4" key="1">
    <citation type="submission" date="2021-07" db="EMBL/GenBank/DDBJ databases">
        <title>Isolation and characterization of bacteria from a gold mining with a capacity of golden bioaccumulation.</title>
        <authorList>
            <person name="Yang X.J."/>
        </authorList>
    </citation>
    <scope>NUCLEOTIDE SEQUENCE [LARGE SCALE GENOMIC DNA]</scope>
    <source>
        <strain evidence="3 4">Au29</strain>
    </source>
</reference>
<sequence length="216" mass="23251">MIVADPAAFIRENTRLQPVPHAPEISLWLADEITPIWRLTEEELGEMGVPPPFWAFAWAGGQALSRYVLDHPHEVAGKRVLDFAAGSGLVGVAAMKAGAASVLCADIDPFCQAAVAANAAANAVTLAFTGQNLLDAPPPDVDVICAGDICYEKPMTQAVLAWLAQARAQGVRVLIGDPGRTYFPRTGLDFLAEYRVPTTRELEDQEIKRASVWSMP</sequence>
<dbReference type="GO" id="GO:0032259">
    <property type="term" value="P:methylation"/>
    <property type="evidence" value="ECO:0007669"/>
    <property type="project" value="UniProtKB-KW"/>
</dbReference>
<dbReference type="PANTHER" id="PTHR43648">
    <property type="entry name" value="ELECTRON TRANSFER FLAVOPROTEIN BETA SUBUNIT LYSINE METHYLTRANSFERASE"/>
    <property type="match status" value="1"/>
</dbReference>
<dbReference type="GO" id="GO:0008168">
    <property type="term" value="F:methyltransferase activity"/>
    <property type="evidence" value="ECO:0007669"/>
    <property type="project" value="UniProtKB-KW"/>
</dbReference>
<dbReference type="InterPro" id="IPR050078">
    <property type="entry name" value="Ribosomal_L11_MeTrfase_PrmA"/>
</dbReference>
<dbReference type="GeneID" id="94375915"/>
<evidence type="ECO:0000313" key="3">
    <source>
        <dbReference type="EMBL" id="QYC09251.1"/>
    </source>
</evidence>